<proteinExistence type="predicted"/>
<dbReference type="RefSeq" id="YP_009483427.1">
    <property type="nucleotide sequence ID" value="NC_037667.1"/>
</dbReference>
<gene>
    <name evidence="1" type="ORF">pqer_cds_736</name>
</gene>
<protein>
    <submittedName>
        <fullName evidence="1">Uncharacterized protein</fullName>
    </submittedName>
</protein>
<accession>A0A2U7U9N1</accession>
<dbReference type="KEGG" id="vg:36844299"/>
<evidence type="ECO:0000313" key="1">
    <source>
        <dbReference type="EMBL" id="AVK75158.1"/>
    </source>
</evidence>
<dbReference type="EMBL" id="MG011689">
    <property type="protein sequence ID" value="AVK75158.1"/>
    <property type="molecule type" value="Genomic_DNA"/>
</dbReference>
<organism evidence="1">
    <name type="scientific">Pandoravirus quercus</name>
    <dbReference type="NCBI Taxonomy" id="2107709"/>
    <lineage>
        <taxon>Viruses</taxon>
        <taxon>Pandoravirus</taxon>
    </lineage>
</organism>
<dbReference type="GeneID" id="36844299"/>
<dbReference type="Proteomes" id="UP000248852">
    <property type="component" value="Segment"/>
</dbReference>
<name>A0A2U7U9N1_9VIRU</name>
<sequence length="121" mass="13413">MELCRRKAPPSHRSCATINTLLARLGAATQTNLASKTPRHKTMVDHDHSLTAIEQKGCERVGALGPARCRPALVQDPGQSRHVRRRHRGRLCQQVTVCTGTQARHWPHETGPLSNCLRDAI</sequence>
<reference evidence="1" key="1">
    <citation type="journal article" date="2018" name="Nat. Commun.">
        <title>Diversity and evolution of the emerging Pandoraviridae family.</title>
        <authorList>
            <person name="Legendre M."/>
            <person name="Fabre E."/>
            <person name="Poirot O."/>
            <person name="Jeudy S."/>
            <person name="Lartigue A."/>
            <person name="Alempic J.M."/>
            <person name="Beucher L."/>
            <person name="Philippe N."/>
            <person name="Bertaux L."/>
            <person name="Christo-Foroux E."/>
            <person name="Labadie K."/>
            <person name="Coute Y."/>
            <person name="Abergel C."/>
            <person name="Claverie J.M."/>
        </authorList>
    </citation>
    <scope>NUCLEOTIDE SEQUENCE [LARGE SCALE GENOMIC DNA]</scope>
    <source>
        <strain evidence="1">Quercus</strain>
    </source>
</reference>